<dbReference type="RefSeq" id="WP_139373363.1">
    <property type="nucleotide sequence ID" value="NZ_FUYE01000015.1"/>
</dbReference>
<reference evidence="3" key="1">
    <citation type="submission" date="2017-02" db="EMBL/GenBank/DDBJ databases">
        <authorList>
            <person name="Varghese N."/>
            <person name="Submissions S."/>
        </authorList>
    </citation>
    <scope>NUCLEOTIDE SEQUENCE [LARGE SCALE GENOMIC DNA]</scope>
    <source>
        <strain evidence="3">ATCC 700200</strain>
    </source>
</reference>
<accession>A0A1T4YQ62</accession>
<organism evidence="2 3">
    <name type="scientific">Prosthecobacter debontii</name>
    <dbReference type="NCBI Taxonomy" id="48467"/>
    <lineage>
        <taxon>Bacteria</taxon>
        <taxon>Pseudomonadati</taxon>
        <taxon>Verrucomicrobiota</taxon>
        <taxon>Verrucomicrobiia</taxon>
        <taxon>Verrucomicrobiales</taxon>
        <taxon>Verrucomicrobiaceae</taxon>
        <taxon>Prosthecobacter</taxon>
    </lineage>
</organism>
<proteinExistence type="predicted"/>
<sequence length="554" mass="61658">MTDAAAPTFLRRWRKEALILGALLATLLGPFLMKPGQPTASATASRKLVIVTPHPERLRAEFSVAFVKYWKDKTGETIALDWRVPGGTSEIAVMLKSEFSAAFQQYWTRQMGREWTAEVAQNFMNAKAPADFPARQAFLNSSVGVGMDVFFGGGAYDFQLQAEAGTLVSQNAPGTGIASLHEKHPEWFGEEGIPEMVSGEPFRDGKHRWIACCLSSFGIVFNRDVLRRLGIENDPQQWRDLADPRLFGQLALADPGRSATVTKAFEMLIQQEMQEAIARLTKNPGMLKTAEEIEAVGVREGWRNGLNLIQRISANARYFSDSSSKIPLDVARGDAAAGMCIDYYGRSTEESTRKPDGRSRVGFIMPVGGSSVSVDPIAMFRGAPESELATAFIEFVLSDAGQKIWAYRAGAPGGPERSALRRLAARKAFYNAENLRYMSDADEMPYEKAKAFTYHPEWTASAFSTLRFLIRVMCVDTHIEQRQAWEALIQAKQPPRASYVFQELNNIRYDTATGDITKVVRSRDKVAETRLARTLGDGFRHNYLLAIRLARRGQ</sequence>
<dbReference type="EMBL" id="FUYE01000015">
    <property type="protein sequence ID" value="SKB03411.1"/>
    <property type="molecule type" value="Genomic_DNA"/>
</dbReference>
<dbReference type="SUPFAM" id="SSF53850">
    <property type="entry name" value="Periplasmic binding protein-like II"/>
    <property type="match status" value="1"/>
</dbReference>
<evidence type="ECO:0000256" key="1">
    <source>
        <dbReference type="ARBA" id="ARBA00022729"/>
    </source>
</evidence>
<gene>
    <name evidence="2" type="ORF">SAMN02745166_03802</name>
</gene>
<dbReference type="AlphaFoldDB" id="A0A1T4YQ62"/>
<dbReference type="Proteomes" id="UP000190774">
    <property type="component" value="Unassembled WGS sequence"/>
</dbReference>
<name>A0A1T4YQ62_9BACT</name>
<dbReference type="OrthoDB" id="9791045at2"/>
<keyword evidence="3" id="KW-1185">Reference proteome</keyword>
<dbReference type="Pfam" id="PF13343">
    <property type="entry name" value="SBP_bac_6"/>
    <property type="match status" value="1"/>
</dbReference>
<dbReference type="PANTHER" id="PTHR30006">
    <property type="entry name" value="THIAMINE-BINDING PERIPLASMIC PROTEIN-RELATED"/>
    <property type="match status" value="1"/>
</dbReference>
<dbReference type="PANTHER" id="PTHR30006:SF24">
    <property type="entry name" value="SLL0237 PROTEIN"/>
    <property type="match status" value="1"/>
</dbReference>
<evidence type="ECO:0000313" key="2">
    <source>
        <dbReference type="EMBL" id="SKB03411.1"/>
    </source>
</evidence>
<evidence type="ECO:0000313" key="3">
    <source>
        <dbReference type="Proteomes" id="UP000190774"/>
    </source>
</evidence>
<dbReference type="Gene3D" id="3.40.190.10">
    <property type="entry name" value="Periplasmic binding protein-like II"/>
    <property type="match status" value="1"/>
</dbReference>
<keyword evidence="1" id="KW-0732">Signal</keyword>
<dbReference type="STRING" id="48467.SAMN02745166_03802"/>
<protein>
    <submittedName>
        <fullName evidence="2">ABC-type Fe3+ transport system, substrate-binding protein</fullName>
    </submittedName>
</protein>